<dbReference type="PANTHER" id="PTHR44858">
    <property type="entry name" value="TETRATRICOPEPTIDE REPEAT PROTEIN 6"/>
    <property type="match status" value="1"/>
</dbReference>
<keyword evidence="1" id="KW-0677">Repeat</keyword>
<dbReference type="Pfam" id="PF13181">
    <property type="entry name" value="TPR_8"/>
    <property type="match status" value="1"/>
</dbReference>
<dbReference type="Pfam" id="PF14559">
    <property type="entry name" value="TPR_19"/>
    <property type="match status" value="1"/>
</dbReference>
<dbReference type="PROSITE" id="PS50005">
    <property type="entry name" value="TPR"/>
    <property type="match status" value="2"/>
</dbReference>
<dbReference type="InterPro" id="IPR019734">
    <property type="entry name" value="TPR_rpt"/>
</dbReference>
<proteinExistence type="predicted"/>
<keyword evidence="5" id="KW-1185">Reference proteome</keyword>
<comment type="caution">
    <text evidence="4">The sequence shown here is derived from an EMBL/GenBank/DDBJ whole genome shotgun (WGS) entry which is preliminary data.</text>
</comment>
<dbReference type="PANTHER" id="PTHR44858:SF1">
    <property type="entry name" value="UDP-N-ACETYLGLUCOSAMINE--PEPTIDE N-ACETYLGLUCOSAMINYLTRANSFERASE SPINDLY-RELATED"/>
    <property type="match status" value="1"/>
</dbReference>
<keyword evidence="2 3" id="KW-0802">TPR repeat</keyword>
<organism evidence="4 5">
    <name type="scientific">Novosphingobium marinum</name>
    <dbReference type="NCBI Taxonomy" id="1514948"/>
    <lineage>
        <taxon>Bacteria</taxon>
        <taxon>Pseudomonadati</taxon>
        <taxon>Pseudomonadota</taxon>
        <taxon>Alphaproteobacteria</taxon>
        <taxon>Sphingomonadales</taxon>
        <taxon>Sphingomonadaceae</taxon>
        <taxon>Novosphingobium</taxon>
    </lineage>
</organism>
<dbReference type="AlphaFoldDB" id="A0A7Y9XT98"/>
<reference evidence="4 5" key="1">
    <citation type="submission" date="2020-07" db="EMBL/GenBank/DDBJ databases">
        <title>Genomic Encyclopedia of Type Strains, Phase IV (KMG-IV): sequencing the most valuable type-strain genomes for metagenomic binning, comparative biology and taxonomic classification.</title>
        <authorList>
            <person name="Goeker M."/>
        </authorList>
    </citation>
    <scope>NUCLEOTIDE SEQUENCE [LARGE SCALE GENOMIC DNA]</scope>
    <source>
        <strain evidence="4 5">DSM 29043</strain>
    </source>
</reference>
<dbReference type="InterPro" id="IPR050498">
    <property type="entry name" value="Ycf3"/>
</dbReference>
<feature type="repeat" description="TPR" evidence="3">
    <location>
        <begin position="144"/>
        <end position="177"/>
    </location>
</feature>
<evidence type="ECO:0000256" key="3">
    <source>
        <dbReference type="PROSITE-ProRule" id="PRU00339"/>
    </source>
</evidence>
<gene>
    <name evidence="4" type="ORF">FHS75_000409</name>
</gene>
<evidence type="ECO:0000313" key="4">
    <source>
        <dbReference type="EMBL" id="NYH94104.1"/>
    </source>
</evidence>
<sequence>MTCTPDRRSGWSQRLGAALSALCLGLGLLVATGAIAEPPREAASLIASARADLLSGDAIGAEVRLRKALAQGASREDVAALMGDALIDQGELRRAGEWLEGERFSPATRALGYRVIARLERIENNLEKAGEAYDKAVAIDPANATMWVEIGRLRYEGGEHMLALEAADTALALDPDNVRALEFSGQIVRDRHGLKAALPWFEAALERSPNDISVLVEYAATLGDLGRAREMLTTTRKILEIDPGNARAYYLQAVMAARADRNELARKLLLKTGNRLEDLPGAILLQGILELRAGNHVLAREAFEKLLREQPANANAQVLLARTLFRAGDYRQLVRRFGDFADHEAARPYLLTLMGRAFEQLGDRSRAASYLDRAASVRSGQLPLTAASSEIGELVSQGRLVEASTAAERYRAMAPGNYDIQVRAGDARLALGDGKGALERYDLAARIRLPEALMLKMAAAHLSLRETSDAARLAEDYLRANPQSRVAARLSAEMAMELGRWYRARQLFEYLAANGEEDVTTLGNLSLARLRTGDAEGAEQAARQAYRMQPANPVAAQNWGLALAATGGSEAKAGALLAKARAMMGDNSLIAEGRLLLGKQRG</sequence>
<protein>
    <submittedName>
        <fullName evidence="4">Tetratricopeptide (TPR) repeat protein</fullName>
    </submittedName>
</protein>
<evidence type="ECO:0000313" key="5">
    <source>
        <dbReference type="Proteomes" id="UP000522081"/>
    </source>
</evidence>
<dbReference type="Pfam" id="PF13432">
    <property type="entry name" value="TPR_16"/>
    <property type="match status" value="3"/>
</dbReference>
<feature type="repeat" description="TPR" evidence="3">
    <location>
        <begin position="110"/>
        <end position="143"/>
    </location>
</feature>
<dbReference type="Proteomes" id="UP000522081">
    <property type="component" value="Unassembled WGS sequence"/>
</dbReference>
<dbReference type="InterPro" id="IPR011990">
    <property type="entry name" value="TPR-like_helical_dom_sf"/>
</dbReference>
<accession>A0A7Y9XT98</accession>
<dbReference type="SMART" id="SM00028">
    <property type="entry name" value="TPR"/>
    <property type="match status" value="7"/>
</dbReference>
<evidence type="ECO:0000256" key="1">
    <source>
        <dbReference type="ARBA" id="ARBA00022737"/>
    </source>
</evidence>
<evidence type="ECO:0000256" key="2">
    <source>
        <dbReference type="ARBA" id="ARBA00022803"/>
    </source>
</evidence>
<dbReference type="EMBL" id="JACBZF010000001">
    <property type="protein sequence ID" value="NYH94104.1"/>
    <property type="molecule type" value="Genomic_DNA"/>
</dbReference>
<dbReference type="RefSeq" id="WP_179406056.1">
    <property type="nucleotide sequence ID" value="NZ_BMGF01000001.1"/>
</dbReference>
<name>A0A7Y9XT98_9SPHN</name>
<dbReference type="SUPFAM" id="SSF48452">
    <property type="entry name" value="TPR-like"/>
    <property type="match status" value="3"/>
</dbReference>
<dbReference type="Gene3D" id="1.25.40.10">
    <property type="entry name" value="Tetratricopeptide repeat domain"/>
    <property type="match status" value="4"/>
</dbReference>